<sequence length="155" mass="17728">MNYTFVPIDLTNESHEKQLLRLLDIYMQDEMGKGAPMDQNMAPKIMEGLRTYSGYLGFFAVADGEYAALANCNHDFSTFQAKPLINIHDFVVHPDFRGKGAGLFLLEGIAAFAREHGYCRINLEVRHDNVGARKLYQKAGYNDCEPRMYLWEKIL</sequence>
<dbReference type="PROSITE" id="PS51186">
    <property type="entry name" value="GNAT"/>
    <property type="match status" value="1"/>
</dbReference>
<dbReference type="InterPro" id="IPR050680">
    <property type="entry name" value="YpeA/RimI_acetyltransf"/>
</dbReference>
<dbReference type="Gene3D" id="3.40.630.30">
    <property type="match status" value="1"/>
</dbReference>
<accession>A0A4V3BYG5</accession>
<evidence type="ECO:0000313" key="4">
    <source>
        <dbReference type="EMBL" id="TDO02559.1"/>
    </source>
</evidence>
<reference evidence="4 5" key="1">
    <citation type="submission" date="2019-03" db="EMBL/GenBank/DDBJ databases">
        <title>Freshwater and sediment microbial communities from various areas in North America, analyzing microbe dynamics in response to fracking.</title>
        <authorList>
            <person name="Lamendella R."/>
        </authorList>
    </citation>
    <scope>NUCLEOTIDE SEQUENCE [LARGE SCALE GENOMIC DNA]</scope>
    <source>
        <strain evidence="4 5">114D</strain>
    </source>
</reference>
<keyword evidence="1 4" id="KW-0808">Transferase</keyword>
<dbReference type="SUPFAM" id="SSF55729">
    <property type="entry name" value="Acyl-CoA N-acyltransferases (Nat)"/>
    <property type="match status" value="1"/>
</dbReference>
<evidence type="ECO:0000256" key="2">
    <source>
        <dbReference type="ARBA" id="ARBA00023315"/>
    </source>
</evidence>
<feature type="domain" description="N-acetyltransferase" evidence="3">
    <location>
        <begin position="8"/>
        <end position="155"/>
    </location>
</feature>
<name>A0A4V3BYG5_9BACT</name>
<keyword evidence="2" id="KW-0012">Acyltransferase</keyword>
<organism evidence="4 5">
    <name type="scientific">Sunxiuqinia elliptica</name>
    <dbReference type="NCBI Taxonomy" id="655355"/>
    <lineage>
        <taxon>Bacteria</taxon>
        <taxon>Pseudomonadati</taxon>
        <taxon>Bacteroidota</taxon>
        <taxon>Bacteroidia</taxon>
        <taxon>Marinilabiliales</taxon>
        <taxon>Prolixibacteraceae</taxon>
        <taxon>Sunxiuqinia</taxon>
    </lineage>
</organism>
<dbReference type="OrthoDB" id="9799601at2"/>
<evidence type="ECO:0000259" key="3">
    <source>
        <dbReference type="PROSITE" id="PS51186"/>
    </source>
</evidence>
<dbReference type="GO" id="GO:0016747">
    <property type="term" value="F:acyltransferase activity, transferring groups other than amino-acyl groups"/>
    <property type="evidence" value="ECO:0007669"/>
    <property type="project" value="InterPro"/>
</dbReference>
<evidence type="ECO:0000313" key="5">
    <source>
        <dbReference type="Proteomes" id="UP000294848"/>
    </source>
</evidence>
<dbReference type="Pfam" id="PF00583">
    <property type="entry name" value="Acetyltransf_1"/>
    <property type="match status" value="1"/>
</dbReference>
<dbReference type="AlphaFoldDB" id="A0A4V3BYG5"/>
<dbReference type="InterPro" id="IPR016181">
    <property type="entry name" value="Acyl_CoA_acyltransferase"/>
</dbReference>
<dbReference type="EMBL" id="SNWI01000004">
    <property type="protein sequence ID" value="TDO02559.1"/>
    <property type="molecule type" value="Genomic_DNA"/>
</dbReference>
<proteinExistence type="predicted"/>
<evidence type="ECO:0000256" key="1">
    <source>
        <dbReference type="ARBA" id="ARBA00022679"/>
    </source>
</evidence>
<dbReference type="PANTHER" id="PTHR43420">
    <property type="entry name" value="ACETYLTRANSFERASE"/>
    <property type="match status" value="1"/>
</dbReference>
<comment type="caution">
    <text evidence="4">The sequence shown here is derived from an EMBL/GenBank/DDBJ whole genome shotgun (WGS) entry which is preliminary data.</text>
</comment>
<dbReference type="InterPro" id="IPR000182">
    <property type="entry name" value="GNAT_dom"/>
</dbReference>
<dbReference type="Proteomes" id="UP000294848">
    <property type="component" value="Unassembled WGS sequence"/>
</dbReference>
<gene>
    <name evidence="4" type="ORF">DET52_10424</name>
</gene>
<dbReference type="PANTHER" id="PTHR43420:SF47">
    <property type="entry name" value="N-ACETYLTRANSFERASE DOMAIN-CONTAINING PROTEIN"/>
    <property type="match status" value="1"/>
</dbReference>
<protein>
    <submittedName>
        <fullName evidence="4">Acetyltransferase (GNAT) family protein</fullName>
    </submittedName>
</protein>
<dbReference type="CDD" id="cd04301">
    <property type="entry name" value="NAT_SF"/>
    <property type="match status" value="1"/>
</dbReference>
<dbReference type="RefSeq" id="WP_133464826.1">
    <property type="nucleotide sequence ID" value="NZ_SNWI01000004.1"/>
</dbReference>